<proteinExistence type="predicted"/>
<dbReference type="GeneID" id="4387853"/>
<feature type="transmembrane region" description="Helical" evidence="1">
    <location>
        <begin position="37"/>
        <end position="57"/>
    </location>
</feature>
<dbReference type="EMBL" id="CH408029">
    <property type="protein sequence ID" value="EAQ92259.1"/>
    <property type="molecule type" value="Genomic_DNA"/>
</dbReference>
<evidence type="ECO:0000313" key="4">
    <source>
        <dbReference type="Proteomes" id="UP000001056"/>
    </source>
</evidence>
<keyword evidence="1" id="KW-0472">Membrane</keyword>
<evidence type="ECO:0000256" key="1">
    <source>
        <dbReference type="SAM" id="Phobius"/>
    </source>
</evidence>
<keyword evidence="1" id="KW-1133">Transmembrane helix</keyword>
<feature type="chain" id="PRO_5004209460" description="MARVEL domain-containing protein" evidence="2">
    <location>
        <begin position="22"/>
        <end position="221"/>
    </location>
</feature>
<dbReference type="eggNOG" id="ENOG502RIVB">
    <property type="taxonomic scope" value="Eukaryota"/>
</dbReference>
<dbReference type="OrthoDB" id="10568196at2759"/>
<gene>
    <name evidence="3" type="ORF">CHGG_00494</name>
</gene>
<dbReference type="AlphaFoldDB" id="Q2HH10"/>
<accession>Q2HH10</accession>
<feature type="transmembrane region" description="Helical" evidence="1">
    <location>
        <begin position="64"/>
        <end position="82"/>
    </location>
</feature>
<dbReference type="RefSeq" id="XP_001219715.1">
    <property type="nucleotide sequence ID" value="XM_001219714.1"/>
</dbReference>
<feature type="signal peptide" evidence="2">
    <location>
        <begin position="1"/>
        <end position="21"/>
    </location>
</feature>
<evidence type="ECO:0000313" key="3">
    <source>
        <dbReference type="EMBL" id="EAQ92259.1"/>
    </source>
</evidence>
<keyword evidence="4" id="KW-1185">Reference proteome</keyword>
<dbReference type="InParanoid" id="Q2HH10"/>
<protein>
    <recommendedName>
        <fullName evidence="5">MARVEL domain-containing protein</fullName>
    </recommendedName>
</protein>
<dbReference type="VEuPathDB" id="FungiDB:CHGG_00494"/>
<evidence type="ECO:0008006" key="5">
    <source>
        <dbReference type="Google" id="ProtNLM"/>
    </source>
</evidence>
<reference evidence="4" key="1">
    <citation type="journal article" date="2015" name="Genome Announc.">
        <title>Draft genome sequence of the cellulolytic fungus Chaetomium globosum.</title>
        <authorList>
            <person name="Cuomo C.A."/>
            <person name="Untereiner W.A."/>
            <person name="Ma L.-J."/>
            <person name="Grabherr M."/>
            <person name="Birren B.W."/>
        </authorList>
    </citation>
    <scope>NUCLEOTIDE SEQUENCE [LARGE SCALE GENOMIC DNA]</scope>
    <source>
        <strain evidence="4">ATCC 6205 / CBS 148.51 / DSM 1962 / NBRC 6347 / NRRL 1970</strain>
    </source>
</reference>
<dbReference type="Proteomes" id="UP000001056">
    <property type="component" value="Unassembled WGS sequence"/>
</dbReference>
<sequence>MPPTRCLHLFALVALVAVATQLPTRLIELVAAAGDVLFSLSMGVVLCMASIHLLAFLWSPVAPLLTVAGYCMFFAASGLIAVTDSRFRNVGYLPSLVDELLRDEELRSSLQEVYIKLRDEYRKQRSVLASLNHGITKVCKEHNNHCREFPTVFSRIFRPDVPAAPFQDAEWTEPHALVKIGKPCAPRPGEKPVPTIKERCVLSLVPRHTRRQASEPPGLPV</sequence>
<dbReference type="OMA" id="CMASIHL"/>
<organism evidence="3 4">
    <name type="scientific">Chaetomium globosum (strain ATCC 6205 / CBS 148.51 / DSM 1962 / NBRC 6347 / NRRL 1970)</name>
    <name type="common">Soil fungus</name>
    <dbReference type="NCBI Taxonomy" id="306901"/>
    <lineage>
        <taxon>Eukaryota</taxon>
        <taxon>Fungi</taxon>
        <taxon>Dikarya</taxon>
        <taxon>Ascomycota</taxon>
        <taxon>Pezizomycotina</taxon>
        <taxon>Sordariomycetes</taxon>
        <taxon>Sordariomycetidae</taxon>
        <taxon>Sordariales</taxon>
        <taxon>Chaetomiaceae</taxon>
        <taxon>Chaetomium</taxon>
    </lineage>
</organism>
<evidence type="ECO:0000256" key="2">
    <source>
        <dbReference type="SAM" id="SignalP"/>
    </source>
</evidence>
<keyword evidence="2" id="KW-0732">Signal</keyword>
<name>Q2HH10_CHAGB</name>
<dbReference type="HOGENOM" id="CLU_1250523_0_0_1"/>
<keyword evidence="1" id="KW-0812">Transmembrane</keyword>